<dbReference type="SUPFAM" id="SSF57783">
    <property type="entry name" value="Zinc beta-ribbon"/>
    <property type="match status" value="1"/>
</dbReference>
<dbReference type="FunFam" id="3.90.580.10:FF:000001">
    <property type="entry name" value="DNA primase"/>
    <property type="match status" value="1"/>
</dbReference>
<comment type="function">
    <text evidence="12 13">RNA polymerase that catalyzes the synthesis of short RNA molecules used as primers for DNA polymerase during DNA replication.</text>
</comment>
<comment type="catalytic activity">
    <reaction evidence="12">
        <text>ssDNA + n NTP = ssDNA/pppN(pN)n-1 hybrid + (n-1) diphosphate.</text>
        <dbReference type="EC" id="2.7.7.101"/>
    </reaction>
</comment>
<evidence type="ECO:0000256" key="4">
    <source>
        <dbReference type="ARBA" id="ARBA00022695"/>
    </source>
</evidence>
<keyword evidence="9" id="KW-0460">Magnesium</keyword>
<comment type="similarity">
    <text evidence="12 13">Belongs to the DnaG primase family.</text>
</comment>
<dbReference type="Gene3D" id="3.90.580.10">
    <property type="entry name" value="Zinc finger, CHC2-type domain"/>
    <property type="match status" value="1"/>
</dbReference>
<feature type="domain" description="Toprim" evidence="14">
    <location>
        <begin position="261"/>
        <end position="344"/>
    </location>
</feature>
<comment type="cofactor">
    <cofactor evidence="13">
        <name>Zn(2+)</name>
        <dbReference type="ChEBI" id="CHEBI:29105"/>
    </cofactor>
    <text evidence="13">Binds 1 zinc ion per monomer.</text>
</comment>
<dbReference type="GO" id="GO:0003899">
    <property type="term" value="F:DNA-directed RNA polymerase activity"/>
    <property type="evidence" value="ECO:0007669"/>
    <property type="project" value="UniProtKB-UniRule"/>
</dbReference>
<organism evidence="15 16">
    <name type="scientific">Faecalibacter macacae</name>
    <dbReference type="NCBI Taxonomy" id="1859289"/>
    <lineage>
        <taxon>Bacteria</taxon>
        <taxon>Pseudomonadati</taxon>
        <taxon>Bacteroidota</taxon>
        <taxon>Flavobacteriia</taxon>
        <taxon>Flavobacteriales</taxon>
        <taxon>Weeksellaceae</taxon>
        <taxon>Faecalibacter</taxon>
    </lineage>
</organism>
<evidence type="ECO:0000256" key="12">
    <source>
        <dbReference type="HAMAP-Rule" id="MF_00974"/>
    </source>
</evidence>
<dbReference type="PROSITE" id="PS50880">
    <property type="entry name" value="TOPRIM"/>
    <property type="match status" value="1"/>
</dbReference>
<dbReference type="Gene3D" id="3.40.1360.10">
    <property type="match status" value="1"/>
</dbReference>
<dbReference type="InterPro" id="IPR030846">
    <property type="entry name" value="DnaG_bac"/>
</dbReference>
<dbReference type="EC" id="2.7.7.101" evidence="12"/>
<dbReference type="FunFam" id="3.40.1360.10:FF:000002">
    <property type="entry name" value="DNA primase"/>
    <property type="match status" value="1"/>
</dbReference>
<dbReference type="InterPro" id="IPR050219">
    <property type="entry name" value="DnaG_primase"/>
</dbReference>
<keyword evidence="6 13" id="KW-0479">Metal-binding</keyword>
<dbReference type="OrthoDB" id="9803773at2"/>
<dbReference type="HAMAP" id="MF_00974">
    <property type="entry name" value="DNA_primase_DnaG"/>
    <property type="match status" value="1"/>
</dbReference>
<name>A0A3L9M1H5_9FLAO</name>
<dbReference type="CDD" id="cd03364">
    <property type="entry name" value="TOPRIM_DnaG_primases"/>
    <property type="match status" value="1"/>
</dbReference>
<keyword evidence="16" id="KW-1185">Reference proteome</keyword>
<evidence type="ECO:0000256" key="1">
    <source>
        <dbReference type="ARBA" id="ARBA00022478"/>
    </source>
</evidence>
<evidence type="ECO:0000259" key="14">
    <source>
        <dbReference type="PROSITE" id="PS50880"/>
    </source>
</evidence>
<dbReference type="Proteomes" id="UP000275348">
    <property type="component" value="Unassembled WGS sequence"/>
</dbReference>
<comment type="caution">
    <text evidence="12">Lacks conserved residue(s) required for the propagation of feature annotation.</text>
</comment>
<dbReference type="InterPro" id="IPR013264">
    <property type="entry name" value="DNAG_N"/>
</dbReference>
<dbReference type="SUPFAM" id="SSF56731">
    <property type="entry name" value="DNA primase core"/>
    <property type="match status" value="1"/>
</dbReference>
<sequence>MISKNSIDTIFNTARVEEVIGDFVQLKRAGSSLKGLSPFTDEKTPSFVVSPAKQIWKDFSTGKGGNVVSFLMELEQFSYPEALRWLAKRYNIEIEEDTTFSPEQKEAQKSKESLYILTEVAKNFFVNQLHESEEGNMIGLSYFKERGFSNEIIKRFELGYSPNKWDAFAEYAEKKGYSKEVIEASGLVSYKEDGKRFDKFRERVIFPIYSYSGRPIGFGGRILRNDVKAAKYLNSPENEIYFKSKTLYGLFQAKQAILKKDECLLVEGYTDVLSMHQAGIENVVASSGTALTKEQIVMIKRLTSHVTVMYDGDAAGIRASFRGIDMILAQELNVKILPLPEGEDPDSFAKKHSSSELSAYIKDHSTDFIKFKANLLLEEAKQDPVKKSELIREIIKSIALIPNMIQRELYIMETAKIMEIREDVLFKTLAQIDNREEPTFPIADRKPELTIVPSNNKKIVVNHLTIVEDEIIKLIMQFGDLEVELKDDKNELYQTTVIEEIVNQFNHNDLQLSNPFYQSILDEVKIGLESNELRSGTYFSRSTNQDITQLATQMMIDSHSISENWKLKQGISTKTIEDSISKDLFDVLLRFKALYIENEIKTLMNSIKDPEMTEIERSEIIKKVMELTKIKMFFNSHLDRII</sequence>
<dbReference type="SMART" id="SM00400">
    <property type="entry name" value="ZnF_CHCC"/>
    <property type="match status" value="1"/>
</dbReference>
<evidence type="ECO:0000256" key="11">
    <source>
        <dbReference type="ARBA" id="ARBA00023163"/>
    </source>
</evidence>
<dbReference type="InterPro" id="IPR034151">
    <property type="entry name" value="TOPRIM_DnaG_bac"/>
</dbReference>
<evidence type="ECO:0000256" key="3">
    <source>
        <dbReference type="ARBA" id="ARBA00022679"/>
    </source>
</evidence>
<comment type="caution">
    <text evidence="15">The sequence shown here is derived from an EMBL/GenBank/DDBJ whole genome shotgun (WGS) entry which is preliminary data.</text>
</comment>
<dbReference type="GO" id="GO:0005737">
    <property type="term" value="C:cytoplasm"/>
    <property type="evidence" value="ECO:0007669"/>
    <property type="project" value="TreeGrafter"/>
</dbReference>
<evidence type="ECO:0000256" key="2">
    <source>
        <dbReference type="ARBA" id="ARBA00022515"/>
    </source>
</evidence>
<dbReference type="InterPro" id="IPR037068">
    <property type="entry name" value="DNA_primase_core_N_sf"/>
</dbReference>
<dbReference type="InterPro" id="IPR006171">
    <property type="entry name" value="TOPRIM_dom"/>
</dbReference>
<dbReference type="GO" id="GO:0008270">
    <property type="term" value="F:zinc ion binding"/>
    <property type="evidence" value="ECO:0007669"/>
    <property type="project" value="UniProtKB-KW"/>
</dbReference>
<dbReference type="Pfam" id="PF13155">
    <property type="entry name" value="Toprim_2"/>
    <property type="match status" value="1"/>
</dbReference>
<dbReference type="InterPro" id="IPR006295">
    <property type="entry name" value="DNA_primase_DnaG"/>
</dbReference>
<proteinExistence type="inferred from homology"/>
<protein>
    <recommendedName>
        <fullName evidence="12 13">DNA primase</fullName>
        <ecNumber evidence="12">2.7.7.101</ecNumber>
    </recommendedName>
</protein>
<evidence type="ECO:0000256" key="13">
    <source>
        <dbReference type="PIRNR" id="PIRNR002811"/>
    </source>
</evidence>
<gene>
    <name evidence="12" type="primary">dnaG</name>
    <name evidence="15" type="ORF">EAH69_12250</name>
</gene>
<keyword evidence="11 12" id="KW-0804">Transcription</keyword>
<dbReference type="EMBL" id="RDOJ01000020">
    <property type="protein sequence ID" value="RLZ07017.1"/>
    <property type="molecule type" value="Genomic_DNA"/>
</dbReference>
<comment type="subunit">
    <text evidence="12">Monomer. Interacts with DnaB.</text>
</comment>
<keyword evidence="2 12" id="KW-0639">Primosome</keyword>
<dbReference type="GO" id="GO:0000428">
    <property type="term" value="C:DNA-directed RNA polymerase complex"/>
    <property type="evidence" value="ECO:0007669"/>
    <property type="project" value="UniProtKB-KW"/>
</dbReference>
<dbReference type="Gene3D" id="3.90.980.10">
    <property type="entry name" value="DNA primase, catalytic core, N-terminal domain"/>
    <property type="match status" value="1"/>
</dbReference>
<dbReference type="PANTHER" id="PTHR30313:SF2">
    <property type="entry name" value="DNA PRIMASE"/>
    <property type="match status" value="1"/>
</dbReference>
<evidence type="ECO:0000313" key="16">
    <source>
        <dbReference type="Proteomes" id="UP000275348"/>
    </source>
</evidence>
<evidence type="ECO:0000313" key="15">
    <source>
        <dbReference type="EMBL" id="RLZ07017.1"/>
    </source>
</evidence>
<dbReference type="Pfam" id="PF01807">
    <property type="entry name" value="Zn_ribbon_DnaG"/>
    <property type="match status" value="1"/>
</dbReference>
<keyword evidence="10 12" id="KW-0238">DNA-binding</keyword>
<keyword evidence="4 12" id="KW-0548">Nucleotidyltransferase</keyword>
<evidence type="ECO:0000256" key="5">
    <source>
        <dbReference type="ARBA" id="ARBA00022705"/>
    </source>
</evidence>
<keyword evidence="5 12" id="KW-0235">DNA replication</keyword>
<keyword evidence="1 12" id="KW-0240">DNA-directed RNA polymerase</keyword>
<dbReference type="Pfam" id="PF08275">
    <property type="entry name" value="DNAG_N"/>
    <property type="match status" value="1"/>
</dbReference>
<keyword evidence="3 12" id="KW-0808">Transferase</keyword>
<evidence type="ECO:0000256" key="9">
    <source>
        <dbReference type="ARBA" id="ARBA00022842"/>
    </source>
</evidence>
<dbReference type="PIRSF" id="PIRSF002811">
    <property type="entry name" value="DnaG"/>
    <property type="match status" value="1"/>
</dbReference>
<dbReference type="GO" id="GO:0003677">
    <property type="term" value="F:DNA binding"/>
    <property type="evidence" value="ECO:0007669"/>
    <property type="project" value="UniProtKB-KW"/>
</dbReference>
<keyword evidence="7" id="KW-0863">Zinc-finger</keyword>
<dbReference type="GO" id="GO:0006269">
    <property type="term" value="P:DNA replication, synthesis of primer"/>
    <property type="evidence" value="ECO:0007669"/>
    <property type="project" value="UniProtKB-UniRule"/>
</dbReference>
<reference evidence="15 16" key="1">
    <citation type="submission" date="2018-10" db="EMBL/GenBank/DDBJ databases">
        <authorList>
            <person name="Chen X."/>
        </authorList>
    </citation>
    <scope>NUCLEOTIDE SEQUENCE [LARGE SCALE GENOMIC DNA]</scope>
    <source>
        <strain evidence="15 16">YIM 102668</strain>
    </source>
</reference>
<dbReference type="AlphaFoldDB" id="A0A3L9M1H5"/>
<dbReference type="NCBIfam" id="TIGR01391">
    <property type="entry name" value="dnaG"/>
    <property type="match status" value="1"/>
</dbReference>
<dbReference type="SMART" id="SM00493">
    <property type="entry name" value="TOPRIM"/>
    <property type="match status" value="1"/>
</dbReference>
<dbReference type="PANTHER" id="PTHR30313">
    <property type="entry name" value="DNA PRIMASE"/>
    <property type="match status" value="1"/>
</dbReference>
<evidence type="ECO:0000256" key="6">
    <source>
        <dbReference type="ARBA" id="ARBA00022723"/>
    </source>
</evidence>
<evidence type="ECO:0000256" key="7">
    <source>
        <dbReference type="ARBA" id="ARBA00022771"/>
    </source>
</evidence>
<dbReference type="InterPro" id="IPR036977">
    <property type="entry name" value="DNA_primase_Znf_CHC2"/>
</dbReference>
<evidence type="ECO:0000256" key="10">
    <source>
        <dbReference type="ARBA" id="ARBA00023125"/>
    </source>
</evidence>
<evidence type="ECO:0000256" key="8">
    <source>
        <dbReference type="ARBA" id="ARBA00022833"/>
    </source>
</evidence>
<keyword evidence="8 13" id="KW-0862">Zinc</keyword>
<accession>A0A3L9M1H5</accession>
<dbReference type="GO" id="GO:1990077">
    <property type="term" value="C:primosome complex"/>
    <property type="evidence" value="ECO:0007669"/>
    <property type="project" value="UniProtKB-KW"/>
</dbReference>
<dbReference type="InterPro" id="IPR002694">
    <property type="entry name" value="Znf_CHC2"/>
</dbReference>